<accession>A0ABV7HPM2</accession>
<sequence length="202" mass="21726">METNTTYVVFLCVFLALTGAGGIVSALGRLGSKVESDSALETKLFKWSAPAGLVYGVVAILLVIGIIKFWSYPDKEPAVVAVDPNASVRIKLTSRESASAIGSRVVITYDKNAIGSSELRFQGVVGASSSSFGPFNETVRRVQRGDQFFVQLEDRSVWGVNVLAEQVDMIIEVFPAVTKQPDAQLSNKSLLPTAQSRAPAER</sequence>
<comment type="caution">
    <text evidence="2">The sequence shown here is derived from an EMBL/GenBank/DDBJ whole genome shotgun (WGS) entry which is preliminary data.</text>
</comment>
<reference evidence="3" key="1">
    <citation type="journal article" date="2019" name="Int. J. Syst. Evol. Microbiol.">
        <title>The Global Catalogue of Microorganisms (GCM) 10K type strain sequencing project: providing services to taxonomists for standard genome sequencing and annotation.</title>
        <authorList>
            <consortium name="The Broad Institute Genomics Platform"/>
            <consortium name="The Broad Institute Genome Sequencing Center for Infectious Disease"/>
            <person name="Wu L."/>
            <person name="Ma J."/>
        </authorList>
    </citation>
    <scope>NUCLEOTIDE SEQUENCE [LARGE SCALE GENOMIC DNA]</scope>
    <source>
        <strain evidence="3">KCTC 52141</strain>
    </source>
</reference>
<evidence type="ECO:0000313" key="3">
    <source>
        <dbReference type="Proteomes" id="UP001595548"/>
    </source>
</evidence>
<evidence type="ECO:0000313" key="2">
    <source>
        <dbReference type="EMBL" id="MFC3154659.1"/>
    </source>
</evidence>
<keyword evidence="1" id="KW-0812">Transmembrane</keyword>
<proteinExistence type="predicted"/>
<feature type="transmembrane region" description="Helical" evidence="1">
    <location>
        <begin position="47"/>
        <end position="67"/>
    </location>
</feature>
<dbReference type="EMBL" id="JBHRTL010000006">
    <property type="protein sequence ID" value="MFC3154659.1"/>
    <property type="molecule type" value="Genomic_DNA"/>
</dbReference>
<protein>
    <submittedName>
        <fullName evidence="2">Uncharacterized protein</fullName>
    </submittedName>
</protein>
<name>A0ABV7HPM2_9GAMM</name>
<dbReference type="Proteomes" id="UP001595548">
    <property type="component" value="Unassembled WGS sequence"/>
</dbReference>
<dbReference type="RefSeq" id="WP_382415041.1">
    <property type="nucleotide sequence ID" value="NZ_AP031500.1"/>
</dbReference>
<keyword evidence="1" id="KW-1133">Transmembrane helix</keyword>
<keyword evidence="3" id="KW-1185">Reference proteome</keyword>
<organism evidence="2 3">
    <name type="scientific">Gilvimarinus japonicus</name>
    <dbReference type="NCBI Taxonomy" id="1796469"/>
    <lineage>
        <taxon>Bacteria</taxon>
        <taxon>Pseudomonadati</taxon>
        <taxon>Pseudomonadota</taxon>
        <taxon>Gammaproteobacteria</taxon>
        <taxon>Cellvibrionales</taxon>
        <taxon>Cellvibrionaceae</taxon>
        <taxon>Gilvimarinus</taxon>
    </lineage>
</organism>
<evidence type="ECO:0000256" key="1">
    <source>
        <dbReference type="SAM" id="Phobius"/>
    </source>
</evidence>
<keyword evidence="1" id="KW-0472">Membrane</keyword>
<gene>
    <name evidence="2" type="ORF">ACFOEB_05535</name>
</gene>
<feature type="transmembrane region" description="Helical" evidence="1">
    <location>
        <begin position="7"/>
        <end position="27"/>
    </location>
</feature>